<dbReference type="RefSeq" id="WP_236976721.1">
    <property type="nucleotide sequence ID" value="NZ_BRXE01000157.1"/>
</dbReference>
<proteinExistence type="inferred from homology"/>
<dbReference type="Pfam" id="PF14011">
    <property type="entry name" value="ESX-1_EspG"/>
    <property type="match status" value="1"/>
</dbReference>
<keyword evidence="4" id="KW-0143">Chaperone</keyword>
<dbReference type="Proteomes" id="UP001064782">
    <property type="component" value="Unassembled WGS sequence"/>
</dbReference>
<reference evidence="6" key="1">
    <citation type="submission" date="2022-08" db="EMBL/GenBank/DDBJ databases">
        <title>Mycobacterium kiyosense sp. nov., scotochromogenic slow-glowing species isolated from respiratory specimens.</title>
        <authorList>
            <person name="Fukano H."/>
            <person name="Kazumi Y."/>
            <person name="Sakagami N."/>
            <person name="Ato M."/>
            <person name="Mitarai S."/>
            <person name="Hoshino Y."/>
        </authorList>
    </citation>
    <scope>NUCLEOTIDE SEQUENCE</scope>
    <source>
        <strain evidence="6">1413</strain>
        <strain evidence="5">SRL2020-028</strain>
    </source>
</reference>
<accession>A0A9P3Q9M7</accession>
<evidence type="ECO:0000313" key="5">
    <source>
        <dbReference type="EMBL" id="GLB86606.1"/>
    </source>
</evidence>
<protein>
    <recommendedName>
        <fullName evidence="8">ESX secretion-associated protein EspG</fullName>
    </recommendedName>
</protein>
<keyword evidence="3" id="KW-0963">Cytoplasm</keyword>
<dbReference type="GO" id="GO:0005737">
    <property type="term" value="C:cytoplasm"/>
    <property type="evidence" value="ECO:0007669"/>
    <property type="project" value="UniProtKB-SubCell"/>
</dbReference>
<dbReference type="GeneID" id="83632943"/>
<evidence type="ECO:0000256" key="3">
    <source>
        <dbReference type="ARBA" id="ARBA00022490"/>
    </source>
</evidence>
<comment type="subcellular location">
    <subcellularLocation>
        <location evidence="1">Cytoplasm</location>
    </subcellularLocation>
</comment>
<evidence type="ECO:0008006" key="8">
    <source>
        <dbReference type="Google" id="ProtNLM"/>
    </source>
</evidence>
<evidence type="ECO:0000313" key="7">
    <source>
        <dbReference type="Proteomes" id="UP001064782"/>
    </source>
</evidence>
<comment type="caution">
    <text evidence="6">The sequence shown here is derived from an EMBL/GenBank/DDBJ whole genome shotgun (WGS) entry which is preliminary data.</text>
</comment>
<dbReference type="EMBL" id="BRXE01000157">
    <property type="protein sequence ID" value="GLB86606.1"/>
    <property type="molecule type" value="Genomic_DNA"/>
</dbReference>
<evidence type="ECO:0000256" key="4">
    <source>
        <dbReference type="ARBA" id="ARBA00023186"/>
    </source>
</evidence>
<organism evidence="6 7">
    <name type="scientific">Mycobacterium kiyosense</name>
    <dbReference type="NCBI Taxonomy" id="2871094"/>
    <lineage>
        <taxon>Bacteria</taxon>
        <taxon>Bacillati</taxon>
        <taxon>Actinomycetota</taxon>
        <taxon>Actinomycetes</taxon>
        <taxon>Mycobacteriales</taxon>
        <taxon>Mycobacteriaceae</taxon>
        <taxon>Mycobacterium</taxon>
    </lineage>
</organism>
<dbReference type="AlphaFoldDB" id="A0A9P3Q9M7"/>
<evidence type="ECO:0000313" key="6">
    <source>
        <dbReference type="EMBL" id="GLD33696.1"/>
    </source>
</evidence>
<dbReference type="Proteomes" id="UP001165663">
    <property type="component" value="Unassembled WGS sequence"/>
</dbReference>
<sequence length="270" mass="28942">MTTALNAAFTLTQDELQVLAARVNIQGFPAVLGVRTRHATIDALLAAQDAATRRLAARGLISDGAVEPDLIPLLQALQRPHRELAMRLVTPDGMSRVAIVRRGDLQLAARRVGDQFTLRVLDGCAELPEVTRALVGELPRAQAAQFTPLPAPLDAVGRYLAGTHDAAQLADRVRALGADQRTALTLGAALATRAAFAEIVYYALCSDQDRIARQPAAVGVFYTRQGRIVGSPTVSPSGQLWTTLKPGSEHALAQAIGQLVELSAERWERH</sequence>
<dbReference type="EMBL" id="BRZI01000098">
    <property type="protein sequence ID" value="GLD33696.1"/>
    <property type="molecule type" value="Genomic_DNA"/>
</dbReference>
<name>A0A9P3Q9M7_9MYCO</name>
<dbReference type="InterPro" id="IPR025734">
    <property type="entry name" value="EspG"/>
</dbReference>
<keyword evidence="7" id="KW-1185">Reference proteome</keyword>
<evidence type="ECO:0000256" key="2">
    <source>
        <dbReference type="ARBA" id="ARBA00006411"/>
    </source>
</evidence>
<evidence type="ECO:0000256" key="1">
    <source>
        <dbReference type="ARBA" id="ARBA00004496"/>
    </source>
</evidence>
<gene>
    <name evidence="6" type="ORF">Mkiyose1413_55790</name>
    <name evidence="5" type="ORF">SRL2020028_58620</name>
</gene>
<comment type="similarity">
    <text evidence="2">Belongs to the EspG family.</text>
</comment>